<keyword evidence="10" id="KW-1185">Reference proteome</keyword>
<organism evidence="9 10">
    <name type="scientific">Aeoliella mucimassa</name>
    <dbReference type="NCBI Taxonomy" id="2527972"/>
    <lineage>
        <taxon>Bacteria</taxon>
        <taxon>Pseudomonadati</taxon>
        <taxon>Planctomycetota</taxon>
        <taxon>Planctomycetia</taxon>
        <taxon>Pirellulales</taxon>
        <taxon>Lacipirellulaceae</taxon>
        <taxon>Aeoliella</taxon>
    </lineage>
</organism>
<dbReference type="Pfam" id="PF06964">
    <property type="entry name" value="Alpha-L-AF_C"/>
    <property type="match status" value="1"/>
</dbReference>
<dbReference type="SUPFAM" id="SSF51445">
    <property type="entry name" value="(Trans)glycosidases"/>
    <property type="match status" value="1"/>
</dbReference>
<dbReference type="GO" id="GO:0046556">
    <property type="term" value="F:alpha-L-arabinofuranosidase activity"/>
    <property type="evidence" value="ECO:0007669"/>
    <property type="project" value="UniProtKB-EC"/>
</dbReference>
<keyword evidence="7 9" id="KW-0326">Glycosidase</keyword>
<dbReference type="InterPro" id="IPR017853">
    <property type="entry name" value="GH"/>
</dbReference>
<dbReference type="AlphaFoldDB" id="A0A518AWP3"/>
<dbReference type="SUPFAM" id="SSF51011">
    <property type="entry name" value="Glycosyl hydrolase domain"/>
    <property type="match status" value="1"/>
</dbReference>
<sequence>MYTVTVNPHRKIGCIDQKIYGHFTEHAFQNIYQGMYAPDHPLADVTGLRKDVVDALKEVRVPVLRYPGGNFVSNYHWEDGIGSQNGRKRRFDYAWETVEDNQFGTNEFMQLCRATGAEPYLCCNMGTGTIRDAMNWVEYCNSNRDTYYASLRRENGFEEPFGVKYWGLGNECYAPWQMGGMNASDYAKHAMEFGKAIRFADPNAYLVACGFESDPAWNIEVLGVLKDMVNSISIHHYSIDWGCFNLHDYHQLMSISEFVNEMIKSLRAAIEGVTGDIYHPMKIALDEWNMFGWVNERVDDNSFYTLENAMVTASVLNTLIRNCNVVEMANYSVFVNINGTIQADCRGIVLRPQYYVFKLYTHHMGNVLVDSDVISEQFETNMPIDRRVFADYFNEAAVEKGGRLRSGVEKSARRSIKYLDSVSTIDETRDELSVALINKHPEKNVECTVDIIGSREVKNAQVHSIWSAKLNDCNTAEKQSVILETSEPICRNGKFTLELPRHSISVLKLTY</sequence>
<dbReference type="Gene3D" id="2.60.40.1180">
    <property type="entry name" value="Golgi alpha-mannosidase II"/>
    <property type="match status" value="1"/>
</dbReference>
<evidence type="ECO:0000256" key="5">
    <source>
        <dbReference type="ARBA" id="ARBA00022801"/>
    </source>
</evidence>
<dbReference type="EMBL" id="CP036278">
    <property type="protein sequence ID" value="QDU59155.1"/>
    <property type="molecule type" value="Genomic_DNA"/>
</dbReference>
<accession>A0A518AWP3</accession>
<comment type="similarity">
    <text evidence="2">Belongs to the glycosyl hydrolase 51 family.</text>
</comment>
<evidence type="ECO:0000256" key="2">
    <source>
        <dbReference type="ARBA" id="ARBA00007186"/>
    </source>
</evidence>
<dbReference type="RefSeq" id="WP_145251871.1">
    <property type="nucleotide sequence ID" value="NZ_CP036278.1"/>
</dbReference>
<dbReference type="KEGG" id="amuc:Pan181_53960"/>
<dbReference type="InterPro" id="IPR055235">
    <property type="entry name" value="ASD1_cat"/>
</dbReference>
<dbReference type="GO" id="GO:0046373">
    <property type="term" value="P:L-arabinose metabolic process"/>
    <property type="evidence" value="ECO:0007669"/>
    <property type="project" value="InterPro"/>
</dbReference>
<name>A0A518AWP3_9BACT</name>
<proteinExistence type="inferred from homology"/>
<evidence type="ECO:0000256" key="7">
    <source>
        <dbReference type="ARBA" id="ARBA00023295"/>
    </source>
</evidence>
<dbReference type="Pfam" id="PF22848">
    <property type="entry name" value="ASD1_dom"/>
    <property type="match status" value="1"/>
</dbReference>
<evidence type="ECO:0000256" key="4">
    <source>
        <dbReference type="ARBA" id="ARBA00012670"/>
    </source>
</evidence>
<evidence type="ECO:0000256" key="6">
    <source>
        <dbReference type="ARBA" id="ARBA00023277"/>
    </source>
</evidence>
<evidence type="ECO:0000256" key="3">
    <source>
        <dbReference type="ARBA" id="ARBA00011165"/>
    </source>
</evidence>
<evidence type="ECO:0000259" key="8">
    <source>
        <dbReference type="SMART" id="SM00813"/>
    </source>
</evidence>
<comment type="catalytic activity">
    <reaction evidence="1">
        <text>Hydrolysis of terminal non-reducing alpha-L-arabinofuranoside residues in alpha-L-arabinosides.</text>
        <dbReference type="EC" id="3.2.1.55"/>
    </reaction>
</comment>
<dbReference type="GO" id="GO:0000272">
    <property type="term" value="P:polysaccharide catabolic process"/>
    <property type="evidence" value="ECO:0007669"/>
    <property type="project" value="TreeGrafter"/>
</dbReference>
<comment type="subunit">
    <text evidence="3">Homohexamer; trimer of dimers.</text>
</comment>
<feature type="domain" description="Alpha-L-arabinofuranosidase C-terminal" evidence="8">
    <location>
        <begin position="286"/>
        <end position="503"/>
    </location>
</feature>
<dbReference type="PANTHER" id="PTHR43576:SF3">
    <property type="entry name" value="ALPHA-L-ARABINOFURANOSIDASE C"/>
    <property type="match status" value="1"/>
</dbReference>
<keyword evidence="6" id="KW-0119">Carbohydrate metabolism</keyword>
<dbReference type="Proteomes" id="UP000315750">
    <property type="component" value="Chromosome"/>
</dbReference>
<evidence type="ECO:0000313" key="10">
    <source>
        <dbReference type="Proteomes" id="UP000315750"/>
    </source>
</evidence>
<evidence type="ECO:0000256" key="1">
    <source>
        <dbReference type="ARBA" id="ARBA00001462"/>
    </source>
</evidence>
<evidence type="ECO:0000313" key="9">
    <source>
        <dbReference type="EMBL" id="QDU59155.1"/>
    </source>
</evidence>
<dbReference type="InterPro" id="IPR013780">
    <property type="entry name" value="Glyco_hydro_b"/>
</dbReference>
<keyword evidence="5 9" id="KW-0378">Hydrolase</keyword>
<protein>
    <recommendedName>
        <fullName evidence="4">non-reducing end alpha-L-arabinofuranosidase</fullName>
        <ecNumber evidence="4">3.2.1.55</ecNumber>
    </recommendedName>
</protein>
<dbReference type="SMART" id="SM00813">
    <property type="entry name" value="Alpha-L-AF_C"/>
    <property type="match status" value="1"/>
</dbReference>
<dbReference type="EC" id="3.2.1.55" evidence="4"/>
<dbReference type="Gene3D" id="3.20.20.80">
    <property type="entry name" value="Glycosidases"/>
    <property type="match status" value="1"/>
</dbReference>
<dbReference type="PANTHER" id="PTHR43576">
    <property type="entry name" value="ALPHA-L-ARABINOFURANOSIDASE C-RELATED"/>
    <property type="match status" value="1"/>
</dbReference>
<dbReference type="OrthoDB" id="9758333at2"/>
<reference evidence="9 10" key="1">
    <citation type="submission" date="2019-02" db="EMBL/GenBank/DDBJ databases">
        <title>Deep-cultivation of Planctomycetes and their phenomic and genomic characterization uncovers novel biology.</title>
        <authorList>
            <person name="Wiegand S."/>
            <person name="Jogler M."/>
            <person name="Boedeker C."/>
            <person name="Pinto D."/>
            <person name="Vollmers J."/>
            <person name="Rivas-Marin E."/>
            <person name="Kohn T."/>
            <person name="Peeters S.H."/>
            <person name="Heuer A."/>
            <person name="Rast P."/>
            <person name="Oberbeckmann S."/>
            <person name="Bunk B."/>
            <person name="Jeske O."/>
            <person name="Meyerdierks A."/>
            <person name="Storesund J.E."/>
            <person name="Kallscheuer N."/>
            <person name="Luecker S."/>
            <person name="Lage O.M."/>
            <person name="Pohl T."/>
            <person name="Merkel B.J."/>
            <person name="Hornburger P."/>
            <person name="Mueller R.-W."/>
            <person name="Bruemmer F."/>
            <person name="Labrenz M."/>
            <person name="Spormann A.M."/>
            <person name="Op den Camp H."/>
            <person name="Overmann J."/>
            <person name="Amann R."/>
            <person name="Jetten M.S.M."/>
            <person name="Mascher T."/>
            <person name="Medema M.H."/>
            <person name="Devos D.P."/>
            <person name="Kaster A.-K."/>
            <person name="Ovreas L."/>
            <person name="Rohde M."/>
            <person name="Galperin M.Y."/>
            <person name="Jogler C."/>
        </authorList>
    </citation>
    <scope>NUCLEOTIDE SEQUENCE [LARGE SCALE GENOMIC DNA]</scope>
    <source>
        <strain evidence="9 10">Pan181</strain>
    </source>
</reference>
<gene>
    <name evidence="9" type="primary">abfA</name>
    <name evidence="9" type="ORF">Pan181_53960</name>
</gene>
<dbReference type="InterPro" id="IPR010720">
    <property type="entry name" value="Alpha-L-AF_C"/>
</dbReference>